<dbReference type="AlphaFoldDB" id="A0AAW2TNF5"/>
<evidence type="ECO:0000313" key="2">
    <source>
        <dbReference type="EMBL" id="KAL0406134.1"/>
    </source>
</evidence>
<comment type="caution">
    <text evidence="2">The sequence shown here is derived from an EMBL/GenBank/DDBJ whole genome shotgun (WGS) entry which is preliminary data.</text>
</comment>
<reference evidence="2" key="2">
    <citation type="journal article" date="2024" name="Plant">
        <title>Genomic evolution and insights into agronomic trait innovations of Sesamum species.</title>
        <authorList>
            <person name="Miao H."/>
            <person name="Wang L."/>
            <person name="Qu L."/>
            <person name="Liu H."/>
            <person name="Sun Y."/>
            <person name="Le M."/>
            <person name="Wang Q."/>
            <person name="Wei S."/>
            <person name="Zheng Y."/>
            <person name="Lin W."/>
            <person name="Duan Y."/>
            <person name="Cao H."/>
            <person name="Xiong S."/>
            <person name="Wang X."/>
            <person name="Wei L."/>
            <person name="Li C."/>
            <person name="Ma Q."/>
            <person name="Ju M."/>
            <person name="Zhao R."/>
            <person name="Li G."/>
            <person name="Mu C."/>
            <person name="Tian Q."/>
            <person name="Mei H."/>
            <person name="Zhang T."/>
            <person name="Gao T."/>
            <person name="Zhang H."/>
        </authorList>
    </citation>
    <scope>NUCLEOTIDE SEQUENCE</scope>
    <source>
        <strain evidence="2">KEN1</strain>
    </source>
</reference>
<accession>A0AAW2TNF5</accession>
<dbReference type="EMBL" id="JACGWN010000014">
    <property type="protein sequence ID" value="KAL0406134.1"/>
    <property type="molecule type" value="Genomic_DNA"/>
</dbReference>
<feature type="compositionally biased region" description="Polar residues" evidence="1">
    <location>
        <begin position="1"/>
        <end position="12"/>
    </location>
</feature>
<sequence>MVLSGDETNNVDGSARTHERLTAHGGSSGVKWRTDRIWLRCEQAEVMAASGLTTKEAMTGLANNNDLRAIVDNELVVTKNITARQCLTENIIIIECAKY</sequence>
<evidence type="ECO:0000256" key="1">
    <source>
        <dbReference type="SAM" id="MobiDB-lite"/>
    </source>
</evidence>
<protein>
    <submittedName>
        <fullName evidence="2">Uncharacterized protein</fullName>
    </submittedName>
</protein>
<proteinExistence type="predicted"/>
<gene>
    <name evidence="2" type="ORF">Slati_3927300</name>
</gene>
<reference evidence="2" key="1">
    <citation type="submission" date="2020-06" db="EMBL/GenBank/DDBJ databases">
        <authorList>
            <person name="Li T."/>
            <person name="Hu X."/>
            <person name="Zhang T."/>
            <person name="Song X."/>
            <person name="Zhang H."/>
            <person name="Dai N."/>
            <person name="Sheng W."/>
            <person name="Hou X."/>
            <person name="Wei L."/>
        </authorList>
    </citation>
    <scope>NUCLEOTIDE SEQUENCE</scope>
    <source>
        <strain evidence="2">KEN1</strain>
        <tissue evidence="2">Leaf</tissue>
    </source>
</reference>
<organism evidence="2">
    <name type="scientific">Sesamum latifolium</name>
    <dbReference type="NCBI Taxonomy" id="2727402"/>
    <lineage>
        <taxon>Eukaryota</taxon>
        <taxon>Viridiplantae</taxon>
        <taxon>Streptophyta</taxon>
        <taxon>Embryophyta</taxon>
        <taxon>Tracheophyta</taxon>
        <taxon>Spermatophyta</taxon>
        <taxon>Magnoliopsida</taxon>
        <taxon>eudicotyledons</taxon>
        <taxon>Gunneridae</taxon>
        <taxon>Pentapetalae</taxon>
        <taxon>asterids</taxon>
        <taxon>lamiids</taxon>
        <taxon>Lamiales</taxon>
        <taxon>Pedaliaceae</taxon>
        <taxon>Sesamum</taxon>
    </lineage>
</organism>
<feature type="region of interest" description="Disordered" evidence="1">
    <location>
        <begin position="1"/>
        <end position="28"/>
    </location>
</feature>
<name>A0AAW2TNF5_9LAMI</name>